<proteinExistence type="predicted"/>
<evidence type="ECO:0000256" key="2">
    <source>
        <dbReference type="ARBA" id="ARBA00022475"/>
    </source>
</evidence>
<evidence type="ECO:0000256" key="3">
    <source>
        <dbReference type="ARBA" id="ARBA00022692"/>
    </source>
</evidence>
<evidence type="ECO:0000313" key="8">
    <source>
        <dbReference type="Proteomes" id="UP000325797"/>
    </source>
</evidence>
<keyword evidence="5 6" id="KW-0472">Membrane</keyword>
<feature type="transmembrane region" description="Helical" evidence="6">
    <location>
        <begin position="282"/>
        <end position="301"/>
    </location>
</feature>
<feature type="transmembrane region" description="Helical" evidence="6">
    <location>
        <begin position="156"/>
        <end position="176"/>
    </location>
</feature>
<dbReference type="KEGG" id="hadh:FRZ61_11740"/>
<dbReference type="InterPro" id="IPR001851">
    <property type="entry name" value="ABC_transp_permease"/>
</dbReference>
<keyword evidence="8" id="KW-1185">Reference proteome</keyword>
<reference evidence="7 8" key="1">
    <citation type="submission" date="2019-08" db="EMBL/GenBank/DDBJ databases">
        <title>Hyperibacter terrae gen. nov., sp. nov. and Hyperibacter viscosus sp. nov., two new members in the family Rhodospirillaceae isolated from the rhizosphere of Hypericum perforatum.</title>
        <authorList>
            <person name="Noviana Z."/>
        </authorList>
    </citation>
    <scope>NUCLEOTIDE SEQUENCE [LARGE SCALE GENOMIC DNA]</scope>
    <source>
        <strain evidence="7 8">R5959</strain>
    </source>
</reference>
<feature type="transmembrane region" description="Helical" evidence="6">
    <location>
        <begin position="248"/>
        <end position="270"/>
    </location>
</feature>
<comment type="subcellular location">
    <subcellularLocation>
        <location evidence="1">Cell membrane</location>
        <topology evidence="1">Multi-pass membrane protein</topology>
    </subcellularLocation>
</comment>
<evidence type="ECO:0000313" key="7">
    <source>
        <dbReference type="EMBL" id="QEX21251.1"/>
    </source>
</evidence>
<evidence type="ECO:0000256" key="1">
    <source>
        <dbReference type="ARBA" id="ARBA00004651"/>
    </source>
</evidence>
<sequence length="308" mass="33123">MRAAKLAVLLGALVLAPLFVSDHFILSILIAALMFGVFGAIYDLMVGYCGLTNFGYAGFIAAGSYASALGASFMGVNPWVGLLVGGILCMALGFFTGLIALRVKGLYLGLLTWFVGETIRLTIANSTEITRGMLGLTVMPFPDLLGIDFSRANLHAYYYALLVIGTAIVLACWWLVNSNAGRAFKAIRDDELAAESLGLSATKYKLINFSIASFFTGIVGAFYAHYIGILSPSPTEFGVSRTIEVLTVTYLGGRGTLFGPIFSGFLIVGFQEALRGIGAWRLILFGALLISVMLFFPRGLATLKKWLW</sequence>
<gene>
    <name evidence="7" type="ORF">FRZ61_11740</name>
</gene>
<dbReference type="PANTHER" id="PTHR30482">
    <property type="entry name" value="HIGH-AFFINITY BRANCHED-CHAIN AMINO ACID TRANSPORT SYSTEM PERMEASE"/>
    <property type="match status" value="1"/>
</dbReference>
<evidence type="ECO:0000256" key="4">
    <source>
        <dbReference type="ARBA" id="ARBA00022989"/>
    </source>
</evidence>
<protein>
    <submittedName>
        <fullName evidence="7">Branched-chain amino acid ABC transporter permease</fullName>
    </submittedName>
</protein>
<accession>A0A5J6MVD5</accession>
<keyword evidence="3 6" id="KW-0812">Transmembrane</keyword>
<feature type="transmembrane region" description="Helical" evidence="6">
    <location>
        <begin position="79"/>
        <end position="99"/>
    </location>
</feature>
<evidence type="ECO:0000256" key="6">
    <source>
        <dbReference type="SAM" id="Phobius"/>
    </source>
</evidence>
<name>A0A5J6MVD5_9PROT</name>
<keyword evidence="2" id="KW-1003">Cell membrane</keyword>
<dbReference type="CDD" id="cd06581">
    <property type="entry name" value="TM_PBP1_LivM_like"/>
    <property type="match status" value="1"/>
</dbReference>
<dbReference type="EMBL" id="CP042582">
    <property type="protein sequence ID" value="QEX21251.1"/>
    <property type="molecule type" value="Genomic_DNA"/>
</dbReference>
<dbReference type="GO" id="GO:0005886">
    <property type="term" value="C:plasma membrane"/>
    <property type="evidence" value="ECO:0007669"/>
    <property type="project" value="UniProtKB-SubCell"/>
</dbReference>
<dbReference type="InterPro" id="IPR043428">
    <property type="entry name" value="LivM-like"/>
</dbReference>
<dbReference type="GO" id="GO:0015658">
    <property type="term" value="F:branched-chain amino acid transmembrane transporter activity"/>
    <property type="evidence" value="ECO:0007669"/>
    <property type="project" value="InterPro"/>
</dbReference>
<dbReference type="Pfam" id="PF02653">
    <property type="entry name" value="BPD_transp_2"/>
    <property type="match status" value="1"/>
</dbReference>
<feature type="transmembrane region" description="Helical" evidence="6">
    <location>
        <begin position="206"/>
        <end position="228"/>
    </location>
</feature>
<evidence type="ECO:0000256" key="5">
    <source>
        <dbReference type="ARBA" id="ARBA00023136"/>
    </source>
</evidence>
<keyword evidence="4 6" id="KW-1133">Transmembrane helix</keyword>
<dbReference type="PANTHER" id="PTHR30482:SF10">
    <property type="entry name" value="HIGH-AFFINITY BRANCHED-CHAIN AMINO ACID TRANSPORT PROTEIN BRAE"/>
    <property type="match status" value="1"/>
</dbReference>
<organism evidence="7 8">
    <name type="scientific">Hypericibacter adhaerens</name>
    <dbReference type="NCBI Taxonomy" id="2602016"/>
    <lineage>
        <taxon>Bacteria</taxon>
        <taxon>Pseudomonadati</taxon>
        <taxon>Pseudomonadota</taxon>
        <taxon>Alphaproteobacteria</taxon>
        <taxon>Rhodospirillales</taxon>
        <taxon>Dongiaceae</taxon>
        <taxon>Hypericibacter</taxon>
    </lineage>
</organism>
<dbReference type="Proteomes" id="UP000325797">
    <property type="component" value="Chromosome"/>
</dbReference>
<dbReference type="AlphaFoldDB" id="A0A5J6MVD5"/>